<name>A0A2P8EE32_9BACT</name>
<evidence type="ECO:0000313" key="2">
    <source>
        <dbReference type="Proteomes" id="UP000240708"/>
    </source>
</evidence>
<protein>
    <submittedName>
        <fullName evidence="1">Uncharacterized protein</fullName>
    </submittedName>
</protein>
<dbReference type="AlphaFoldDB" id="A0A2P8EE32"/>
<dbReference type="EMBL" id="PYGF01000001">
    <property type="protein sequence ID" value="PSL07703.1"/>
    <property type="molecule type" value="Genomic_DNA"/>
</dbReference>
<comment type="caution">
    <text evidence="1">The sequence shown here is derived from an EMBL/GenBank/DDBJ whole genome shotgun (WGS) entry which is preliminary data.</text>
</comment>
<keyword evidence="2" id="KW-1185">Reference proteome</keyword>
<accession>A0A2P8EE32</accession>
<reference evidence="1 2" key="1">
    <citation type="submission" date="2018-03" db="EMBL/GenBank/DDBJ databases">
        <title>Genomic Encyclopedia of Archaeal and Bacterial Type Strains, Phase II (KMG-II): from individual species to whole genera.</title>
        <authorList>
            <person name="Goeker M."/>
        </authorList>
    </citation>
    <scope>NUCLEOTIDE SEQUENCE [LARGE SCALE GENOMIC DNA]</scope>
    <source>
        <strain evidence="1 2">DSM 28057</strain>
    </source>
</reference>
<proteinExistence type="predicted"/>
<evidence type="ECO:0000313" key="1">
    <source>
        <dbReference type="EMBL" id="PSL07703.1"/>
    </source>
</evidence>
<gene>
    <name evidence="1" type="ORF">CLV48_101641</name>
</gene>
<sequence>MVKIPALTLLFFAFQAKIGGKGAGFFLFIISRLESAIFSNYNFCEISIKYWF</sequence>
<dbReference type="Proteomes" id="UP000240708">
    <property type="component" value="Unassembled WGS sequence"/>
</dbReference>
<organism evidence="1 2">
    <name type="scientific">Cecembia rubra</name>
    <dbReference type="NCBI Taxonomy" id="1485585"/>
    <lineage>
        <taxon>Bacteria</taxon>
        <taxon>Pseudomonadati</taxon>
        <taxon>Bacteroidota</taxon>
        <taxon>Cytophagia</taxon>
        <taxon>Cytophagales</taxon>
        <taxon>Cyclobacteriaceae</taxon>
        <taxon>Cecembia</taxon>
    </lineage>
</organism>